<dbReference type="AlphaFoldDB" id="A0A9P3CZ93"/>
<feature type="region of interest" description="Disordered" evidence="1">
    <location>
        <begin position="119"/>
        <end position="179"/>
    </location>
</feature>
<sequence>MNCPGPFMSIGRGGITMVSPGGRGRGSQIMTIGGNGFINPPGSSIMQIGSPGRGGITIVSNGGRGRGNYSVFPGGSSVNFGQIQQIAMPNPITGAGGGMFMSMPGMTMSIPFQGGRGAGLGMGSGLSGSTSAGSTTSGSRTSGSRRSASSRAPSSAGARSVYEGSQGPFRGGGGGTAAP</sequence>
<feature type="compositionally biased region" description="Low complexity" evidence="1">
    <location>
        <begin position="127"/>
        <end position="168"/>
    </location>
</feature>
<accession>A0A9P3CZ93</accession>
<organism evidence="2 3">
    <name type="scientific">Cercospora kikuchii</name>
    <dbReference type="NCBI Taxonomy" id="84275"/>
    <lineage>
        <taxon>Eukaryota</taxon>
        <taxon>Fungi</taxon>
        <taxon>Dikarya</taxon>
        <taxon>Ascomycota</taxon>
        <taxon>Pezizomycotina</taxon>
        <taxon>Dothideomycetes</taxon>
        <taxon>Dothideomycetidae</taxon>
        <taxon>Mycosphaerellales</taxon>
        <taxon>Mycosphaerellaceae</taxon>
        <taxon>Cercospora</taxon>
    </lineage>
</organism>
<gene>
    <name evidence="2" type="ORF">CKM354_001057800</name>
</gene>
<dbReference type="EMBL" id="BOLY01000007">
    <property type="protein sequence ID" value="GIZ47488.1"/>
    <property type="molecule type" value="Genomic_DNA"/>
</dbReference>
<reference evidence="2 3" key="1">
    <citation type="submission" date="2021-01" db="EMBL/GenBank/DDBJ databases">
        <title>Cercospora kikuchii MAFF 305040 whole genome shotgun sequence.</title>
        <authorList>
            <person name="Kashiwa T."/>
            <person name="Suzuki T."/>
        </authorList>
    </citation>
    <scope>NUCLEOTIDE SEQUENCE [LARGE SCALE GENOMIC DNA]</scope>
    <source>
        <strain evidence="2 3">MAFF 305040</strain>
    </source>
</reference>
<dbReference type="Proteomes" id="UP000825890">
    <property type="component" value="Unassembled WGS sequence"/>
</dbReference>
<protein>
    <submittedName>
        <fullName evidence="2">Uncharacterized protein</fullName>
    </submittedName>
</protein>
<comment type="caution">
    <text evidence="2">The sequence shown here is derived from an EMBL/GenBank/DDBJ whole genome shotgun (WGS) entry which is preliminary data.</text>
</comment>
<evidence type="ECO:0000256" key="1">
    <source>
        <dbReference type="SAM" id="MobiDB-lite"/>
    </source>
</evidence>
<dbReference type="OrthoDB" id="10479021at2759"/>
<dbReference type="RefSeq" id="XP_044661975.1">
    <property type="nucleotide sequence ID" value="XM_044806040.1"/>
</dbReference>
<evidence type="ECO:0000313" key="3">
    <source>
        <dbReference type="Proteomes" id="UP000825890"/>
    </source>
</evidence>
<dbReference type="GeneID" id="68296153"/>
<proteinExistence type="predicted"/>
<keyword evidence="3" id="KW-1185">Reference proteome</keyword>
<evidence type="ECO:0000313" key="2">
    <source>
        <dbReference type="EMBL" id="GIZ47488.1"/>
    </source>
</evidence>
<name>A0A9P3CZ93_9PEZI</name>
<feature type="compositionally biased region" description="Gly residues" evidence="1">
    <location>
        <begin position="169"/>
        <end position="179"/>
    </location>
</feature>